<dbReference type="GO" id="GO:0019748">
    <property type="term" value="P:secondary metabolic process"/>
    <property type="evidence" value="ECO:0007669"/>
    <property type="project" value="TreeGrafter"/>
</dbReference>
<dbReference type="VEuPathDB" id="FungiDB:I302_05359"/>
<dbReference type="PANTHER" id="PTHR43544:SF32">
    <property type="entry name" value="CHAIN DEHYDROGENASE, PUTATIVE (AFU_ORTHOLOGUE AFUA_5G01530)-RELATED"/>
    <property type="match status" value="1"/>
</dbReference>
<dbReference type="GO" id="GO:0005737">
    <property type="term" value="C:cytoplasm"/>
    <property type="evidence" value="ECO:0007669"/>
    <property type="project" value="TreeGrafter"/>
</dbReference>
<dbReference type="SUPFAM" id="SSF51735">
    <property type="entry name" value="NAD(P)-binding Rossmann-fold domains"/>
    <property type="match status" value="1"/>
</dbReference>
<dbReference type="GO" id="GO:0016491">
    <property type="term" value="F:oxidoreductase activity"/>
    <property type="evidence" value="ECO:0007669"/>
    <property type="project" value="TreeGrafter"/>
</dbReference>
<dbReference type="AlphaFoldDB" id="A0A1B9G3D0"/>
<sequence length="280" mass="30504">MTSTIVLITGTNTGIGYETALQLLKSTKETYKIFVGARSLEKSVGAIDRLKQEEGAESTKSTLEALVVDLEDDESIQKAYEEVEEKVGKVDVLVNNAGKLTTNLLIVDTSSQAKQQNLTTRQLFTKSFDTNVTGTQVLTETFVPLLLKSDAPRLLFLGTSMSSLTISEYPQPYFNHAPPAGWPKPNQEFWAYKSSKLALVMLMRDWAKTLKNDGVKVWAINPGLVATNLGGDKEFLESIGAGDPARSGGLIRDVIEGGRDGEVGRMVALEDDIFGGVVPW</sequence>
<dbReference type="InterPro" id="IPR036291">
    <property type="entry name" value="NAD(P)-bd_dom_sf"/>
</dbReference>
<accession>A0A1B9G3D0</accession>
<dbReference type="Gene3D" id="3.40.50.720">
    <property type="entry name" value="NAD(P)-binding Rossmann-like Domain"/>
    <property type="match status" value="1"/>
</dbReference>
<protein>
    <recommendedName>
        <fullName evidence="3">Short-chain dehydrogenase</fullName>
    </recommendedName>
</protein>
<proteinExistence type="inferred from homology"/>
<dbReference type="InterPro" id="IPR002347">
    <property type="entry name" value="SDR_fam"/>
</dbReference>
<name>A0A1B9G3D0_9TREE</name>
<organism evidence="2">
    <name type="scientific">Kwoniella bestiolae CBS 10118</name>
    <dbReference type="NCBI Taxonomy" id="1296100"/>
    <lineage>
        <taxon>Eukaryota</taxon>
        <taxon>Fungi</taxon>
        <taxon>Dikarya</taxon>
        <taxon>Basidiomycota</taxon>
        <taxon>Agaricomycotina</taxon>
        <taxon>Tremellomycetes</taxon>
        <taxon>Tremellales</taxon>
        <taxon>Cryptococcaceae</taxon>
        <taxon>Kwoniella</taxon>
    </lineage>
</organism>
<reference evidence="2" key="1">
    <citation type="submission" date="2013-07" db="EMBL/GenBank/DDBJ databases">
        <title>The Genome Sequence of Cryptococcus bestiolae CBS10118.</title>
        <authorList>
            <consortium name="The Broad Institute Genome Sequencing Platform"/>
            <person name="Cuomo C."/>
            <person name="Litvintseva A."/>
            <person name="Chen Y."/>
            <person name="Heitman J."/>
            <person name="Sun S."/>
            <person name="Springer D."/>
            <person name="Dromer F."/>
            <person name="Young S.K."/>
            <person name="Zeng Q."/>
            <person name="Gargeya S."/>
            <person name="Fitzgerald M."/>
            <person name="Abouelleil A."/>
            <person name="Alvarado L."/>
            <person name="Berlin A.M."/>
            <person name="Chapman S.B."/>
            <person name="Dewar J."/>
            <person name="Goldberg J."/>
            <person name="Griggs A."/>
            <person name="Gujja S."/>
            <person name="Hansen M."/>
            <person name="Howarth C."/>
            <person name="Imamovic A."/>
            <person name="Larimer J."/>
            <person name="McCowan C."/>
            <person name="Murphy C."/>
            <person name="Pearson M."/>
            <person name="Priest M."/>
            <person name="Roberts A."/>
            <person name="Saif S."/>
            <person name="Shea T."/>
            <person name="Sykes S."/>
            <person name="Wortman J."/>
            <person name="Nusbaum C."/>
            <person name="Birren B."/>
        </authorList>
    </citation>
    <scope>NUCLEOTIDE SEQUENCE [LARGE SCALE GENOMIC DNA]</scope>
    <source>
        <strain evidence="2">CBS 10118</strain>
    </source>
</reference>
<gene>
    <name evidence="2" type="ORF">I302_05359</name>
</gene>
<evidence type="ECO:0000313" key="2">
    <source>
        <dbReference type="EMBL" id="OCF25539.1"/>
    </source>
</evidence>
<reference evidence="2" key="2">
    <citation type="submission" date="2014-01" db="EMBL/GenBank/DDBJ databases">
        <title>Evolution of pathogenesis and genome organization in the Tremellales.</title>
        <authorList>
            <person name="Cuomo C."/>
            <person name="Litvintseva A."/>
            <person name="Heitman J."/>
            <person name="Chen Y."/>
            <person name="Sun S."/>
            <person name="Springer D."/>
            <person name="Dromer F."/>
            <person name="Young S."/>
            <person name="Zeng Q."/>
            <person name="Chapman S."/>
            <person name="Gujja S."/>
            <person name="Saif S."/>
            <person name="Birren B."/>
        </authorList>
    </citation>
    <scope>NUCLEOTIDE SEQUENCE</scope>
    <source>
        <strain evidence="2">CBS 10118</strain>
    </source>
</reference>
<dbReference type="Pfam" id="PF00106">
    <property type="entry name" value="adh_short"/>
    <property type="match status" value="2"/>
</dbReference>
<dbReference type="PANTHER" id="PTHR43544">
    <property type="entry name" value="SHORT-CHAIN DEHYDROGENASE/REDUCTASE"/>
    <property type="match status" value="1"/>
</dbReference>
<evidence type="ECO:0000256" key="1">
    <source>
        <dbReference type="ARBA" id="ARBA00006484"/>
    </source>
</evidence>
<dbReference type="EMBL" id="KI894021">
    <property type="protein sequence ID" value="OCF25539.1"/>
    <property type="molecule type" value="Genomic_DNA"/>
</dbReference>
<dbReference type="OrthoDB" id="1933717at2759"/>
<dbReference type="PRINTS" id="PR00081">
    <property type="entry name" value="GDHRDH"/>
</dbReference>
<comment type="similarity">
    <text evidence="1">Belongs to the short-chain dehydrogenases/reductases (SDR) family.</text>
</comment>
<dbReference type="InterPro" id="IPR051468">
    <property type="entry name" value="Fungal_SecMetab_SDRs"/>
</dbReference>
<evidence type="ECO:0008006" key="3">
    <source>
        <dbReference type="Google" id="ProtNLM"/>
    </source>
</evidence>